<proteinExistence type="predicted"/>
<dbReference type="PATRIC" id="fig|49338.4.peg.4780"/>
<organism evidence="1">
    <name type="scientific">Desulfitobacterium hafniense</name>
    <name type="common">Desulfitobacterium frappieri</name>
    <dbReference type="NCBI Taxonomy" id="49338"/>
    <lineage>
        <taxon>Bacteria</taxon>
        <taxon>Bacillati</taxon>
        <taxon>Bacillota</taxon>
        <taxon>Clostridia</taxon>
        <taxon>Eubacteriales</taxon>
        <taxon>Desulfitobacteriaceae</taxon>
        <taxon>Desulfitobacterium</taxon>
    </lineage>
</organism>
<name>A0A098B7I5_DESHA</name>
<reference evidence="1" key="1">
    <citation type="submission" date="2014-07" db="EMBL/GenBank/DDBJ databases">
        <authorList>
            <person name="Hornung V.Bastian."/>
        </authorList>
    </citation>
    <scope>NUCLEOTIDE SEQUENCE</scope>
    <source>
        <strain evidence="1">PCE-S</strain>
    </source>
</reference>
<sequence>MKQDKKLKEVFIVIRVIAIIKERHRTLGYRLLDEISATMQDMGLASTLEYIKEHGCRNAHASGVALVADEGTIDMLPVIDAQTKKCIKNDKYIIVGTYKEGDRITSIRVTDYTGTIMDIDVKQLLMLEDKGYCNAKIQNVGEKRAIKPLDLPWPVLRWSPAK</sequence>
<dbReference type="OMA" id="SCIKNDK"/>
<dbReference type="OrthoDB" id="1809373at2"/>
<dbReference type="EMBL" id="LK996017">
    <property type="protein sequence ID" value="CDX04327.1"/>
    <property type="molecule type" value="Genomic_DNA"/>
</dbReference>
<dbReference type="AlphaFoldDB" id="A0A098B7I5"/>
<gene>
    <name evidence="1" type="ORF">DPCES_4441</name>
</gene>
<protein>
    <submittedName>
        <fullName evidence="1">Uncharacterized protein</fullName>
    </submittedName>
</protein>
<evidence type="ECO:0000313" key="1">
    <source>
        <dbReference type="EMBL" id="CDX04327.1"/>
    </source>
</evidence>
<accession>A0A098B7I5</accession>